<reference evidence="2 3" key="1">
    <citation type="submission" date="2016-03" db="EMBL/GenBank/DDBJ databases">
        <title>Photobacterium proteolyticum sp. nov. a protease producing bacterium isolated from ocean sediments of Laizhou Bay.</title>
        <authorList>
            <person name="Li Y."/>
        </authorList>
    </citation>
    <scope>NUCLEOTIDE SEQUENCE [LARGE SCALE GENOMIC DNA]</scope>
    <source>
        <strain evidence="2 3">R-40508</strain>
    </source>
</reference>
<evidence type="ECO:0000256" key="1">
    <source>
        <dbReference type="SAM" id="MobiDB-lite"/>
    </source>
</evidence>
<dbReference type="STRING" id="858640.A3K86_01775"/>
<organism evidence="2 3">
    <name type="scientific">Photobacterium jeanii</name>
    <dbReference type="NCBI Taxonomy" id="858640"/>
    <lineage>
        <taxon>Bacteria</taxon>
        <taxon>Pseudomonadati</taxon>
        <taxon>Pseudomonadota</taxon>
        <taxon>Gammaproteobacteria</taxon>
        <taxon>Vibrionales</taxon>
        <taxon>Vibrionaceae</taxon>
        <taxon>Photobacterium</taxon>
    </lineage>
</organism>
<dbReference type="AlphaFoldDB" id="A0A178KKM4"/>
<dbReference type="Proteomes" id="UP000078503">
    <property type="component" value="Unassembled WGS sequence"/>
</dbReference>
<dbReference type="OrthoDB" id="5827117at2"/>
<feature type="compositionally biased region" description="Basic and acidic residues" evidence="1">
    <location>
        <begin position="45"/>
        <end position="58"/>
    </location>
</feature>
<gene>
    <name evidence="2" type="ORF">A3K86_01775</name>
</gene>
<dbReference type="RefSeq" id="WP_068326789.1">
    <property type="nucleotide sequence ID" value="NZ_LVHF01000012.1"/>
</dbReference>
<proteinExistence type="predicted"/>
<keyword evidence="3" id="KW-1185">Reference proteome</keyword>
<evidence type="ECO:0000313" key="3">
    <source>
        <dbReference type="Proteomes" id="UP000078503"/>
    </source>
</evidence>
<comment type="caution">
    <text evidence="2">The sequence shown here is derived from an EMBL/GenBank/DDBJ whole genome shotgun (WGS) entry which is preliminary data.</text>
</comment>
<evidence type="ECO:0000313" key="2">
    <source>
        <dbReference type="EMBL" id="OAN17676.1"/>
    </source>
</evidence>
<protein>
    <submittedName>
        <fullName evidence="2">Uncharacterized protein</fullName>
    </submittedName>
</protein>
<feature type="region of interest" description="Disordered" evidence="1">
    <location>
        <begin position="14"/>
        <end position="58"/>
    </location>
</feature>
<name>A0A178KKM4_9GAMM</name>
<accession>A0A178KKM4</accession>
<dbReference type="EMBL" id="LVHF01000012">
    <property type="protein sequence ID" value="OAN17676.1"/>
    <property type="molecule type" value="Genomic_DNA"/>
</dbReference>
<feature type="compositionally biased region" description="Basic and acidic residues" evidence="1">
    <location>
        <begin position="14"/>
        <end position="34"/>
    </location>
</feature>
<sequence length="112" mass="12857">MSFSDYLDDYLKQRDQKSASAPKRGDYRQQHVVKDATSQSMAREALAKSQEEAFERSSLETKTAHYRINGRCVTEDEAKTLATMKVQAKPENPDRLALIAKLRKDLHLKKRS</sequence>